<protein>
    <submittedName>
        <fullName evidence="2">Uncharacterized protein</fullName>
    </submittedName>
</protein>
<organism evidence="2 3">
    <name type="scientific">Streptosporangium fragile</name>
    <dbReference type="NCBI Taxonomy" id="46186"/>
    <lineage>
        <taxon>Bacteria</taxon>
        <taxon>Bacillati</taxon>
        <taxon>Actinomycetota</taxon>
        <taxon>Actinomycetes</taxon>
        <taxon>Streptosporangiales</taxon>
        <taxon>Streptosporangiaceae</taxon>
        <taxon>Streptosporangium</taxon>
    </lineage>
</organism>
<gene>
    <name evidence="2" type="ORF">GCM10010517_66380</name>
</gene>
<sequence length="63" mass="7160">MFAAAETLLLGRGDHLSVDDESGRWIVEDRVDPEKSHELTSPPIPSDYREKRFSNKEIGYNPS</sequence>
<evidence type="ECO:0000313" key="2">
    <source>
        <dbReference type="EMBL" id="GAA2900693.1"/>
    </source>
</evidence>
<feature type="compositionally biased region" description="Basic and acidic residues" evidence="1">
    <location>
        <begin position="29"/>
        <end position="38"/>
    </location>
</feature>
<proteinExistence type="predicted"/>
<comment type="caution">
    <text evidence="2">The sequence shown here is derived from an EMBL/GenBank/DDBJ whole genome shotgun (WGS) entry which is preliminary data.</text>
</comment>
<keyword evidence="3" id="KW-1185">Reference proteome</keyword>
<name>A0ABN3W746_9ACTN</name>
<reference evidence="2 3" key="1">
    <citation type="journal article" date="2019" name="Int. J. Syst. Evol. Microbiol.">
        <title>The Global Catalogue of Microorganisms (GCM) 10K type strain sequencing project: providing services to taxonomists for standard genome sequencing and annotation.</title>
        <authorList>
            <consortium name="The Broad Institute Genomics Platform"/>
            <consortium name="The Broad Institute Genome Sequencing Center for Infectious Disease"/>
            <person name="Wu L."/>
            <person name="Ma J."/>
        </authorList>
    </citation>
    <scope>NUCLEOTIDE SEQUENCE [LARGE SCALE GENOMIC DNA]</scope>
    <source>
        <strain evidence="2 3">JCM 6242</strain>
    </source>
</reference>
<dbReference type="EMBL" id="BAAAVI010000068">
    <property type="protein sequence ID" value="GAA2900693.1"/>
    <property type="molecule type" value="Genomic_DNA"/>
</dbReference>
<accession>A0ABN3W746</accession>
<dbReference type="Proteomes" id="UP001500831">
    <property type="component" value="Unassembled WGS sequence"/>
</dbReference>
<evidence type="ECO:0000256" key="1">
    <source>
        <dbReference type="SAM" id="MobiDB-lite"/>
    </source>
</evidence>
<feature type="region of interest" description="Disordered" evidence="1">
    <location>
        <begin position="29"/>
        <end position="63"/>
    </location>
</feature>
<evidence type="ECO:0000313" key="3">
    <source>
        <dbReference type="Proteomes" id="UP001500831"/>
    </source>
</evidence>